<evidence type="ECO:0000256" key="12">
    <source>
        <dbReference type="ARBA" id="ARBA00023012"/>
    </source>
</evidence>
<dbReference type="InterPro" id="IPR003594">
    <property type="entry name" value="HATPase_dom"/>
</dbReference>
<keyword evidence="6" id="KW-0808">Transferase</keyword>
<dbReference type="InterPro" id="IPR050398">
    <property type="entry name" value="HssS/ArlS-like"/>
</dbReference>
<evidence type="ECO:0000256" key="13">
    <source>
        <dbReference type="ARBA" id="ARBA00023136"/>
    </source>
</evidence>
<evidence type="ECO:0000256" key="11">
    <source>
        <dbReference type="ARBA" id="ARBA00022989"/>
    </source>
</evidence>
<dbReference type="InterPro" id="IPR005467">
    <property type="entry name" value="His_kinase_dom"/>
</dbReference>
<evidence type="ECO:0000256" key="4">
    <source>
        <dbReference type="ARBA" id="ARBA00022475"/>
    </source>
</evidence>
<dbReference type="CDD" id="cd00082">
    <property type="entry name" value="HisKA"/>
    <property type="match status" value="1"/>
</dbReference>
<dbReference type="Proteomes" id="UP000196151">
    <property type="component" value="Chromosome"/>
</dbReference>
<dbReference type="Gene3D" id="3.30.565.10">
    <property type="entry name" value="Histidine kinase-like ATPase, C-terminal domain"/>
    <property type="match status" value="1"/>
</dbReference>
<feature type="domain" description="HAMP" evidence="16">
    <location>
        <begin position="188"/>
        <end position="239"/>
    </location>
</feature>
<dbReference type="EMBL" id="CP147246">
    <property type="protein sequence ID" value="WYJ95382.1"/>
    <property type="molecule type" value="Genomic_DNA"/>
</dbReference>
<evidence type="ECO:0000259" key="15">
    <source>
        <dbReference type="PROSITE" id="PS50109"/>
    </source>
</evidence>
<evidence type="ECO:0000313" key="17">
    <source>
        <dbReference type="EMBL" id="OUZ34863.1"/>
    </source>
</evidence>
<keyword evidence="8" id="KW-0547">Nucleotide-binding</keyword>
<keyword evidence="11 14" id="KW-1133">Transmembrane helix</keyword>
<dbReference type="SUPFAM" id="SSF55874">
    <property type="entry name" value="ATPase domain of HSP90 chaperone/DNA topoisomerase II/histidine kinase"/>
    <property type="match status" value="1"/>
</dbReference>
<keyword evidence="9" id="KW-0418">Kinase</keyword>
<gene>
    <name evidence="17" type="ORF">A5889_000338</name>
    <name evidence="18" type="ORF">A5889_002930</name>
</gene>
<name>A0A200JCD0_9ENTE</name>
<evidence type="ECO:0000256" key="1">
    <source>
        <dbReference type="ARBA" id="ARBA00000085"/>
    </source>
</evidence>
<evidence type="ECO:0000313" key="19">
    <source>
        <dbReference type="Proteomes" id="UP000196151"/>
    </source>
</evidence>
<evidence type="ECO:0000256" key="9">
    <source>
        <dbReference type="ARBA" id="ARBA00022777"/>
    </source>
</evidence>
<reference evidence="18" key="3">
    <citation type="submission" date="2024-03" db="EMBL/GenBank/DDBJ databases">
        <title>The Genome Sequence of Enterococcus sp. DIV0238c.</title>
        <authorList>
            <consortium name="The Broad Institute Genomics Platform"/>
            <consortium name="The Broad Institute Microbial Omics Core"/>
            <consortium name="The Broad Institute Genomic Center for Infectious Diseases"/>
            <person name="Earl A."/>
            <person name="Manson A."/>
            <person name="Gilmore M."/>
            <person name="Schwartman J."/>
            <person name="Shea T."/>
            <person name="Abouelleil A."/>
            <person name="Cao P."/>
            <person name="Chapman S."/>
            <person name="Cusick C."/>
            <person name="Young S."/>
            <person name="Neafsey D."/>
            <person name="Nusbaum C."/>
            <person name="Birren B."/>
        </authorList>
    </citation>
    <scope>NUCLEOTIDE SEQUENCE</scope>
    <source>
        <strain evidence="18">9D6_DIV0238</strain>
    </source>
</reference>
<dbReference type="Gene3D" id="6.10.340.10">
    <property type="match status" value="1"/>
</dbReference>
<keyword evidence="19" id="KW-1185">Reference proteome</keyword>
<dbReference type="GO" id="GO:0000155">
    <property type="term" value="F:phosphorelay sensor kinase activity"/>
    <property type="evidence" value="ECO:0007669"/>
    <property type="project" value="InterPro"/>
</dbReference>
<dbReference type="AlphaFoldDB" id="A0A200JCD0"/>
<dbReference type="OrthoDB" id="9762826at2"/>
<evidence type="ECO:0000256" key="2">
    <source>
        <dbReference type="ARBA" id="ARBA00004651"/>
    </source>
</evidence>
<accession>A0A200JCD0</accession>
<sequence>MKKKTRKISTTLTLTFSLIIIGSFFVMFIFNTLVVPYYYSAKMEHKVASVMASIQQSPNDSKQLELLENEQQVTIVTYPLDGASLDDFNEGLSLNLNRKQIALNRFWVTQETLEQLQSTSQPIQRSFDQGKQKSSFLVEMMVIDDTFFLVGVSTVNFSETAELINSFNFISLSLTLVLIIFMIYISVRKITDPLVDLKKVAEEITALTFVTTENIPANEIGELAVSINKMSYALATYQNNLLAKNNRLKQFTADLTHELKTPIALIKAYSSGIEDGLDDGTYLDTILQQAQRLNEIVDQMLDYAKLEQQHSLQKVPLQLSKIWKQTLQEQESLMKKESILLLEAETDRPLSLIEADPLLLKRAFDNLLTNSIKYTTDKEIQVSWRETNEFVELSISNQTSLPSDFDVEKLWEAFYVHEKSRNKNLSGTGLGLSIVQSIMNEHGFDIEARLVNKTLIFNLHFYKQTNLITEH</sequence>
<dbReference type="SMART" id="SM00387">
    <property type="entry name" value="HATPase_c"/>
    <property type="match status" value="1"/>
</dbReference>
<dbReference type="EC" id="2.7.13.3" evidence="3"/>
<dbReference type="SUPFAM" id="SSF47384">
    <property type="entry name" value="Homodimeric domain of signal transducing histidine kinase"/>
    <property type="match status" value="1"/>
</dbReference>
<keyword evidence="7 14" id="KW-0812">Transmembrane</keyword>
<evidence type="ECO:0000256" key="7">
    <source>
        <dbReference type="ARBA" id="ARBA00022692"/>
    </source>
</evidence>
<dbReference type="Pfam" id="PF00512">
    <property type="entry name" value="HisKA"/>
    <property type="match status" value="1"/>
</dbReference>
<evidence type="ECO:0000256" key="6">
    <source>
        <dbReference type="ARBA" id="ARBA00022679"/>
    </source>
</evidence>
<proteinExistence type="predicted"/>
<dbReference type="CDD" id="cd06225">
    <property type="entry name" value="HAMP"/>
    <property type="match status" value="1"/>
</dbReference>
<evidence type="ECO:0000256" key="14">
    <source>
        <dbReference type="SAM" id="Phobius"/>
    </source>
</evidence>
<keyword evidence="5" id="KW-0597">Phosphoprotein</keyword>
<evidence type="ECO:0000256" key="5">
    <source>
        <dbReference type="ARBA" id="ARBA00022553"/>
    </source>
</evidence>
<dbReference type="Gene3D" id="1.10.287.130">
    <property type="match status" value="1"/>
</dbReference>
<reference evidence="18" key="2">
    <citation type="submission" date="2017-05" db="EMBL/GenBank/DDBJ databases">
        <authorList>
            <consortium name="The Broad Institute Genomics Platform"/>
            <consortium name="The Broad Institute Genomic Center for Infectious Diseases"/>
            <person name="Earl A."/>
            <person name="Manson A."/>
            <person name="Schwartman J."/>
            <person name="Gilmore M."/>
            <person name="Abouelleil A."/>
            <person name="Cao P."/>
            <person name="Chapman S."/>
            <person name="Cusick C."/>
            <person name="Shea T."/>
            <person name="Young S."/>
            <person name="Neafsey D."/>
            <person name="Nusbaum C."/>
            <person name="Birren B."/>
        </authorList>
    </citation>
    <scope>NUCLEOTIDE SEQUENCE</scope>
    <source>
        <strain evidence="18">9D6_DIV0238</strain>
    </source>
</reference>
<evidence type="ECO:0000259" key="16">
    <source>
        <dbReference type="PROSITE" id="PS50885"/>
    </source>
</evidence>
<protein>
    <recommendedName>
        <fullName evidence="3">histidine kinase</fullName>
        <ecNumber evidence="3">2.7.13.3</ecNumber>
    </recommendedName>
</protein>
<dbReference type="PROSITE" id="PS50109">
    <property type="entry name" value="HIS_KIN"/>
    <property type="match status" value="1"/>
</dbReference>
<evidence type="ECO:0000256" key="3">
    <source>
        <dbReference type="ARBA" id="ARBA00012438"/>
    </source>
</evidence>
<comment type="catalytic activity">
    <reaction evidence="1">
        <text>ATP + protein L-histidine = ADP + protein N-phospho-L-histidine.</text>
        <dbReference type="EC" id="2.7.13.3"/>
    </reaction>
</comment>
<feature type="transmembrane region" description="Helical" evidence="14">
    <location>
        <begin position="167"/>
        <end position="187"/>
    </location>
</feature>
<dbReference type="SMART" id="SM00388">
    <property type="entry name" value="HisKA"/>
    <property type="match status" value="1"/>
</dbReference>
<evidence type="ECO:0000256" key="10">
    <source>
        <dbReference type="ARBA" id="ARBA00022840"/>
    </source>
</evidence>
<feature type="transmembrane region" description="Helical" evidence="14">
    <location>
        <begin position="12"/>
        <end position="39"/>
    </location>
</feature>
<dbReference type="RefSeq" id="WP_087639538.1">
    <property type="nucleotide sequence ID" value="NZ_CP147246.1"/>
</dbReference>
<reference evidence="17" key="1">
    <citation type="submission" date="2017-05" db="EMBL/GenBank/DDBJ databases">
        <title>The Genome Sequence of Enterococcus sp. 9D6_DIV0238.</title>
        <authorList>
            <consortium name="The Broad Institute Genomics Platform"/>
            <consortium name="The Broad Institute Genomic Center for Infectious Diseases"/>
            <person name="Earl A."/>
            <person name="Manson A."/>
            <person name="Schwartman J."/>
            <person name="Gilmore M."/>
            <person name="Abouelleil A."/>
            <person name="Cao P."/>
            <person name="Chapman S."/>
            <person name="Cusick C."/>
            <person name="Shea T."/>
            <person name="Young S."/>
            <person name="Neafsey D."/>
            <person name="Nusbaum C."/>
            <person name="Birren B."/>
        </authorList>
    </citation>
    <scope>NUCLEOTIDE SEQUENCE [LARGE SCALE GENOMIC DNA]</scope>
    <source>
        <strain evidence="17">9D6_DIV0238</strain>
    </source>
</reference>
<dbReference type="PROSITE" id="PS50885">
    <property type="entry name" value="HAMP"/>
    <property type="match status" value="1"/>
</dbReference>
<feature type="domain" description="Histidine kinase" evidence="15">
    <location>
        <begin position="254"/>
        <end position="447"/>
    </location>
</feature>
<dbReference type="InterPro" id="IPR036890">
    <property type="entry name" value="HATPase_C_sf"/>
</dbReference>
<keyword evidence="13 14" id="KW-0472">Membrane</keyword>
<keyword evidence="4" id="KW-1003">Cell membrane</keyword>
<dbReference type="InterPro" id="IPR003661">
    <property type="entry name" value="HisK_dim/P_dom"/>
</dbReference>
<dbReference type="GO" id="GO:0005886">
    <property type="term" value="C:plasma membrane"/>
    <property type="evidence" value="ECO:0007669"/>
    <property type="project" value="UniProtKB-SubCell"/>
</dbReference>
<dbReference type="Pfam" id="PF02518">
    <property type="entry name" value="HATPase_c"/>
    <property type="match status" value="1"/>
</dbReference>
<dbReference type="EMBL" id="NIBQ01000001">
    <property type="protein sequence ID" value="OUZ34863.1"/>
    <property type="molecule type" value="Genomic_DNA"/>
</dbReference>
<evidence type="ECO:0000256" key="8">
    <source>
        <dbReference type="ARBA" id="ARBA00022741"/>
    </source>
</evidence>
<dbReference type="PANTHER" id="PTHR45528">
    <property type="entry name" value="SENSOR HISTIDINE KINASE CPXA"/>
    <property type="match status" value="1"/>
</dbReference>
<evidence type="ECO:0000313" key="18">
    <source>
        <dbReference type="EMBL" id="WYJ95382.1"/>
    </source>
</evidence>
<keyword evidence="12" id="KW-0902">Two-component regulatory system</keyword>
<dbReference type="InterPro" id="IPR036097">
    <property type="entry name" value="HisK_dim/P_sf"/>
</dbReference>
<organism evidence="17">
    <name type="scientific">Candidatus Enterococcus dunnyi</name>
    <dbReference type="NCBI Taxonomy" id="1834192"/>
    <lineage>
        <taxon>Bacteria</taxon>
        <taxon>Bacillati</taxon>
        <taxon>Bacillota</taxon>
        <taxon>Bacilli</taxon>
        <taxon>Lactobacillales</taxon>
        <taxon>Enterococcaceae</taxon>
        <taxon>Enterococcus</taxon>
    </lineage>
</organism>
<dbReference type="GO" id="GO:0005524">
    <property type="term" value="F:ATP binding"/>
    <property type="evidence" value="ECO:0007669"/>
    <property type="project" value="UniProtKB-KW"/>
</dbReference>
<keyword evidence="10" id="KW-0067">ATP-binding</keyword>
<dbReference type="PANTHER" id="PTHR45528:SF1">
    <property type="entry name" value="SENSOR HISTIDINE KINASE CPXA"/>
    <property type="match status" value="1"/>
</dbReference>
<dbReference type="InterPro" id="IPR003660">
    <property type="entry name" value="HAMP_dom"/>
</dbReference>
<comment type="subcellular location">
    <subcellularLocation>
        <location evidence="2">Cell membrane</location>
        <topology evidence="2">Multi-pass membrane protein</topology>
    </subcellularLocation>
</comment>